<dbReference type="AlphaFoldDB" id="A0A8E2DKB3"/>
<dbReference type="InterPro" id="IPR019835">
    <property type="entry name" value="SWIB_domain"/>
</dbReference>
<evidence type="ECO:0000256" key="1">
    <source>
        <dbReference type="SAM" id="MobiDB-lite"/>
    </source>
</evidence>
<feature type="compositionally biased region" description="Acidic residues" evidence="1">
    <location>
        <begin position="102"/>
        <end position="112"/>
    </location>
</feature>
<dbReference type="Proteomes" id="UP000250043">
    <property type="component" value="Unassembled WGS sequence"/>
</dbReference>
<dbReference type="OrthoDB" id="10251073at2759"/>
<evidence type="ECO:0000259" key="3">
    <source>
        <dbReference type="PROSITE" id="PS51998"/>
    </source>
</evidence>
<organism evidence="4 5">
    <name type="scientific">Obba rivulosa</name>
    <dbReference type="NCBI Taxonomy" id="1052685"/>
    <lineage>
        <taxon>Eukaryota</taxon>
        <taxon>Fungi</taxon>
        <taxon>Dikarya</taxon>
        <taxon>Basidiomycota</taxon>
        <taxon>Agaricomycotina</taxon>
        <taxon>Agaricomycetes</taxon>
        <taxon>Polyporales</taxon>
        <taxon>Gelatoporiaceae</taxon>
        <taxon>Obba</taxon>
    </lineage>
</organism>
<dbReference type="EMBL" id="KV722417">
    <property type="protein sequence ID" value="OCH89876.1"/>
    <property type="molecule type" value="Genomic_DNA"/>
</dbReference>
<dbReference type="SUPFAM" id="SSF47592">
    <property type="entry name" value="SWIB/MDM2 domain"/>
    <property type="match status" value="1"/>
</dbReference>
<evidence type="ECO:0000259" key="2">
    <source>
        <dbReference type="PROSITE" id="PS51925"/>
    </source>
</evidence>
<name>A0A8E2DKB3_9APHY</name>
<feature type="region of interest" description="Disordered" evidence="1">
    <location>
        <begin position="68"/>
        <end position="203"/>
    </location>
</feature>
<evidence type="ECO:0000313" key="5">
    <source>
        <dbReference type="Proteomes" id="UP000250043"/>
    </source>
</evidence>
<dbReference type="InterPro" id="IPR003121">
    <property type="entry name" value="SWIB_MDM2_domain"/>
</dbReference>
<dbReference type="InterPro" id="IPR036885">
    <property type="entry name" value="SWIB_MDM2_dom_sf"/>
</dbReference>
<proteinExistence type="predicted"/>
<feature type="compositionally biased region" description="Basic residues" evidence="1">
    <location>
        <begin position="159"/>
        <end position="171"/>
    </location>
</feature>
<dbReference type="PROSITE" id="PS51998">
    <property type="entry name" value="DEK_C"/>
    <property type="match status" value="1"/>
</dbReference>
<feature type="domain" description="DEK-C" evidence="3">
    <location>
        <begin position="2"/>
        <end position="63"/>
    </location>
</feature>
<dbReference type="Gene3D" id="1.10.245.10">
    <property type="entry name" value="SWIB/MDM2 domain"/>
    <property type="match status" value="1"/>
</dbReference>
<evidence type="ECO:0000313" key="4">
    <source>
        <dbReference type="EMBL" id="OCH89876.1"/>
    </source>
</evidence>
<dbReference type="PROSITE" id="PS51925">
    <property type="entry name" value="SWIB_MDM2"/>
    <property type="match status" value="1"/>
</dbReference>
<dbReference type="CDD" id="cd10567">
    <property type="entry name" value="SWIB-MDM2_like"/>
    <property type="match status" value="1"/>
</dbReference>
<reference evidence="4 5" key="1">
    <citation type="submission" date="2016-07" db="EMBL/GenBank/DDBJ databases">
        <title>Draft genome of the white-rot fungus Obba rivulosa 3A-2.</title>
        <authorList>
            <consortium name="DOE Joint Genome Institute"/>
            <person name="Miettinen O."/>
            <person name="Riley R."/>
            <person name="Acob R."/>
            <person name="Barry K."/>
            <person name="Cullen D."/>
            <person name="De Vries R."/>
            <person name="Hainaut M."/>
            <person name="Hatakka A."/>
            <person name="Henrissat B."/>
            <person name="Hilden K."/>
            <person name="Kuo R."/>
            <person name="Labutti K."/>
            <person name="Lipzen A."/>
            <person name="Makela M.R."/>
            <person name="Sandor L."/>
            <person name="Spatafora J.W."/>
            <person name="Grigoriev I.V."/>
            <person name="Hibbett D.S."/>
        </authorList>
    </citation>
    <scope>NUCLEOTIDE SEQUENCE [LARGE SCALE GENOMIC DNA]</scope>
    <source>
        <strain evidence="4 5">3A-2</strain>
    </source>
</reference>
<feature type="domain" description="DM2" evidence="2">
    <location>
        <begin position="199"/>
        <end position="276"/>
    </location>
</feature>
<protein>
    <submittedName>
        <fullName evidence="4">SWIB-domain-containing protein</fullName>
    </submittedName>
</protein>
<dbReference type="Pfam" id="PF02201">
    <property type="entry name" value="SWIB"/>
    <property type="match status" value="1"/>
</dbReference>
<accession>A0A8E2DKB3</accession>
<sequence length="289" mass="31810">MTLDIGKLEVQIRDILTAPGTDLSTISAKRVRKQLVERDTSFTADFVKEHKEEIDKVIARVFEDVSAAAAGASGEGAEGEGTELGSKRKRDEDVYMESMNGNDDDGEDEQDEKEVPTKKAKKARKTKTETERDEELARQLSQELNGRARSSRATVKAPRAGKKGGRSKARKSAATIEDEDDADDASASGAPRKRRGGGGLNKEYSLSEPLAAVLQTEKLSRPQVVKRLWEYIKGHNLQNPANKREIMCDDSLRAVFNTDKIDMFKMNKVLGSHLHQPDPQEAGTPASES</sequence>
<keyword evidence="5" id="KW-1185">Reference proteome</keyword>
<dbReference type="PANTHER" id="PTHR13844">
    <property type="entry name" value="SWI/SNF-RELATED MATRIX-ASSOCIATED ACTIN-DEPENDENT REGULATOR OF CHROMATIN SUBFAMILY D"/>
    <property type="match status" value="1"/>
</dbReference>
<gene>
    <name evidence="4" type="ORF">OBBRIDRAFT_793862</name>
</gene>
<dbReference type="InterPro" id="IPR014876">
    <property type="entry name" value="DEK_C"/>
</dbReference>
<dbReference type="SMART" id="SM00151">
    <property type="entry name" value="SWIB"/>
    <property type="match status" value="1"/>
</dbReference>